<feature type="signal peptide" evidence="3">
    <location>
        <begin position="1"/>
        <end position="31"/>
    </location>
</feature>
<feature type="domain" description="RlpA-like protein double-psi beta-barrel" evidence="6">
    <location>
        <begin position="86"/>
        <end position="172"/>
    </location>
</feature>
<dbReference type="GO" id="GO:0000270">
    <property type="term" value="P:peptidoglycan metabolic process"/>
    <property type="evidence" value="ECO:0007669"/>
    <property type="project" value="UniProtKB-UniRule"/>
</dbReference>
<dbReference type="Gene3D" id="2.40.40.10">
    <property type="entry name" value="RlpA-like domain"/>
    <property type="match status" value="1"/>
</dbReference>
<evidence type="ECO:0000256" key="5">
    <source>
        <dbReference type="SAM" id="MobiDB-lite"/>
    </source>
</evidence>
<keyword evidence="3" id="KW-0732">Signal</keyword>
<accession>A0A158A2S1</accession>
<dbReference type="PANTHER" id="PTHR34183">
    <property type="entry name" value="ENDOLYTIC PEPTIDOGLYCAN TRANSGLYCOSYLASE RLPA"/>
    <property type="match status" value="1"/>
</dbReference>
<sequence length="214" mass="23055" precursor="true">MQDNGFIMRWRSAAVAVAAASAACVALSACANDSRAPSKEDDAGAPPAFTEGLRAKDSTQGGESVTLNADSLEYHDARATVAPEIGWASYYGKKFQGRRTASGERYDMQALTAAHRTFPLGSYVRVSNLAKTRSVVVRINDRGPFTRGRVIDLSFAAASELGLLRAGSAQVMLEPLGRSVEQSVTQAEVSNAPERVVLHTEPRPNRHPKHARHH</sequence>
<dbReference type="HAMAP" id="MF_02071">
    <property type="entry name" value="RlpA"/>
    <property type="match status" value="1"/>
</dbReference>
<dbReference type="EC" id="4.2.2.-" evidence="3"/>
<dbReference type="InterPro" id="IPR034718">
    <property type="entry name" value="RlpA"/>
</dbReference>
<dbReference type="InterPro" id="IPR009009">
    <property type="entry name" value="RlpA-like_DPBB"/>
</dbReference>
<dbReference type="GO" id="GO:0008932">
    <property type="term" value="F:lytic endotransglycosylase activity"/>
    <property type="evidence" value="ECO:0007669"/>
    <property type="project" value="UniProtKB-UniRule"/>
</dbReference>
<reference evidence="7" key="1">
    <citation type="submission" date="2016-01" db="EMBL/GenBank/DDBJ databases">
        <authorList>
            <person name="Peeters C."/>
        </authorList>
    </citation>
    <scope>NUCLEOTIDE SEQUENCE</scope>
    <source>
        <strain evidence="7">LMG 29322</strain>
    </source>
</reference>
<proteinExistence type="inferred from homology"/>
<evidence type="ECO:0000256" key="2">
    <source>
        <dbReference type="ARBA" id="ARBA00023316"/>
    </source>
</evidence>
<dbReference type="EMBL" id="FCOA02000004">
    <property type="protein sequence ID" value="SAK52045.1"/>
    <property type="molecule type" value="Genomic_DNA"/>
</dbReference>
<evidence type="ECO:0000313" key="7">
    <source>
        <dbReference type="EMBL" id="SAK52045.1"/>
    </source>
</evidence>
<keyword evidence="8" id="KW-1185">Reference proteome</keyword>
<dbReference type="GO" id="GO:0071555">
    <property type="term" value="P:cell wall organization"/>
    <property type="evidence" value="ECO:0007669"/>
    <property type="project" value="UniProtKB-KW"/>
</dbReference>
<organism evidence="7 8">
    <name type="scientific">Caballeronia hypogeia</name>
    <dbReference type="NCBI Taxonomy" id="1777140"/>
    <lineage>
        <taxon>Bacteria</taxon>
        <taxon>Pseudomonadati</taxon>
        <taxon>Pseudomonadota</taxon>
        <taxon>Betaproteobacteria</taxon>
        <taxon>Burkholderiales</taxon>
        <taxon>Burkholderiaceae</taxon>
        <taxon>Caballeronia</taxon>
    </lineage>
</organism>
<evidence type="ECO:0000256" key="1">
    <source>
        <dbReference type="ARBA" id="ARBA00023239"/>
    </source>
</evidence>
<evidence type="ECO:0000256" key="3">
    <source>
        <dbReference type="HAMAP-Rule" id="MF_02071"/>
    </source>
</evidence>
<dbReference type="InterPro" id="IPR036908">
    <property type="entry name" value="RlpA-like_sf"/>
</dbReference>
<dbReference type="AlphaFoldDB" id="A0A158A2S1"/>
<keyword evidence="1 3" id="KW-0456">Lyase</keyword>
<dbReference type="InterPro" id="IPR012997">
    <property type="entry name" value="RplA"/>
</dbReference>
<comment type="function">
    <text evidence="3">Lytic transglycosylase with a strong preference for naked glycan strands that lack stem peptides.</text>
</comment>
<dbReference type="PANTHER" id="PTHR34183:SF8">
    <property type="entry name" value="ENDOLYTIC PEPTIDOGLYCAN TRANSGLYCOSYLASE RLPA-RELATED"/>
    <property type="match status" value="1"/>
</dbReference>
<comment type="similarity">
    <text evidence="3 4">Belongs to the RlpA family.</text>
</comment>
<keyword evidence="2 3" id="KW-0961">Cell wall biogenesis/degradation</keyword>
<feature type="region of interest" description="Disordered" evidence="5">
    <location>
        <begin position="34"/>
        <end position="62"/>
    </location>
</feature>
<evidence type="ECO:0000259" key="6">
    <source>
        <dbReference type="Pfam" id="PF03330"/>
    </source>
</evidence>
<comment type="caution">
    <text evidence="7">The sequence shown here is derived from an EMBL/GenBank/DDBJ whole genome shotgun (WGS) entry which is preliminary data.</text>
</comment>
<dbReference type="STRING" id="1777140.AWB79_01825"/>
<dbReference type="SUPFAM" id="SSF50685">
    <property type="entry name" value="Barwin-like endoglucanases"/>
    <property type="match status" value="1"/>
</dbReference>
<evidence type="ECO:0000313" key="8">
    <source>
        <dbReference type="Proteomes" id="UP000054851"/>
    </source>
</evidence>
<name>A0A158A2S1_9BURK</name>
<feature type="chain" id="PRO_5009986158" description="Endolytic peptidoglycan transglycosylase RlpA" evidence="3">
    <location>
        <begin position="32"/>
        <end position="214"/>
    </location>
</feature>
<protein>
    <recommendedName>
        <fullName evidence="3">Endolytic peptidoglycan transglycosylase RlpA</fullName>
        <ecNumber evidence="3">4.2.2.-</ecNumber>
    </recommendedName>
</protein>
<dbReference type="Proteomes" id="UP000054851">
    <property type="component" value="Unassembled WGS sequence"/>
</dbReference>
<dbReference type="Pfam" id="PF03330">
    <property type="entry name" value="DPBB_1"/>
    <property type="match status" value="1"/>
</dbReference>
<gene>
    <name evidence="3" type="primary">rlpA</name>
    <name evidence="7" type="ORF">AWB79_01825</name>
</gene>
<dbReference type="CDD" id="cd22268">
    <property type="entry name" value="DPBB_RlpA-like"/>
    <property type="match status" value="1"/>
</dbReference>
<evidence type="ECO:0000256" key="4">
    <source>
        <dbReference type="RuleBase" id="RU003495"/>
    </source>
</evidence>
<dbReference type="NCBIfam" id="TIGR00413">
    <property type="entry name" value="rlpA"/>
    <property type="match status" value="1"/>
</dbReference>
<dbReference type="RefSeq" id="WP_082862305.1">
    <property type="nucleotide sequence ID" value="NZ_FCOA02000004.1"/>
</dbReference>